<evidence type="ECO:0000256" key="1">
    <source>
        <dbReference type="ARBA" id="ARBA00010996"/>
    </source>
</evidence>
<dbReference type="RefSeq" id="WP_390251885.1">
    <property type="nucleotide sequence ID" value="NZ_JBHSDT010000004.1"/>
</dbReference>
<comment type="similarity">
    <text evidence="1">Belongs to the SCO1/2 family.</text>
</comment>
<reference evidence="4" key="1">
    <citation type="journal article" date="2019" name="Int. J. Syst. Evol. Microbiol.">
        <title>The Global Catalogue of Microorganisms (GCM) 10K type strain sequencing project: providing services to taxonomists for standard genome sequencing and annotation.</title>
        <authorList>
            <consortium name="The Broad Institute Genomics Platform"/>
            <consortium name="The Broad Institute Genome Sequencing Center for Infectious Disease"/>
            <person name="Wu L."/>
            <person name="Ma J."/>
        </authorList>
    </citation>
    <scope>NUCLEOTIDE SEQUENCE [LARGE SCALE GENOMIC DNA]</scope>
    <source>
        <strain evidence="4">CCUG 37865</strain>
    </source>
</reference>
<dbReference type="SUPFAM" id="SSF52833">
    <property type="entry name" value="Thioredoxin-like"/>
    <property type="match status" value="1"/>
</dbReference>
<keyword evidence="4" id="KW-1185">Reference proteome</keyword>
<keyword evidence="2" id="KW-0472">Membrane</keyword>
<evidence type="ECO:0000313" key="3">
    <source>
        <dbReference type="EMBL" id="MFC4403393.1"/>
    </source>
</evidence>
<dbReference type="InterPro" id="IPR036249">
    <property type="entry name" value="Thioredoxin-like_sf"/>
</dbReference>
<dbReference type="Gene3D" id="3.40.30.10">
    <property type="entry name" value="Glutaredoxin"/>
    <property type="match status" value="1"/>
</dbReference>
<gene>
    <name evidence="3" type="ORF">ACFOY7_09905</name>
</gene>
<proteinExistence type="inferred from homology"/>
<evidence type="ECO:0000313" key="4">
    <source>
        <dbReference type="Proteomes" id="UP001595882"/>
    </source>
</evidence>
<sequence length="196" mass="22656">MKGKILTAILIGAIVTFGLLYLFWPQYDDLPNLGKVEPFQVDSIFSDEYQLDNQRIKLVAFFYTNCPDICPLTMSDFNKLQEELKREELFGNSVQLVAITLDPENDTTSVIKNYASHFDVDPAGWLWLRGTLSQTKQIAEDFQMYYKATEDNFLIHGTTMYLLDQHHNIRAIYDMANRKNPINMEEIVGDMLLLVD</sequence>
<dbReference type="Pfam" id="PF02630">
    <property type="entry name" value="SCO1-SenC"/>
    <property type="match status" value="1"/>
</dbReference>
<protein>
    <submittedName>
        <fullName evidence="3">SCO family protein</fullName>
    </submittedName>
</protein>
<name>A0ABV8WWH3_9BACI</name>
<dbReference type="PANTHER" id="PTHR12151">
    <property type="entry name" value="ELECTRON TRANSPORT PROTIN SCO1/SENC FAMILY MEMBER"/>
    <property type="match status" value="1"/>
</dbReference>
<comment type="caution">
    <text evidence="3">The sequence shown here is derived from an EMBL/GenBank/DDBJ whole genome shotgun (WGS) entry which is preliminary data.</text>
</comment>
<dbReference type="CDD" id="cd02968">
    <property type="entry name" value="SCO"/>
    <property type="match status" value="1"/>
</dbReference>
<organism evidence="3 4">
    <name type="scientific">Gracilibacillus xinjiangensis</name>
    <dbReference type="NCBI Taxonomy" id="1193282"/>
    <lineage>
        <taxon>Bacteria</taxon>
        <taxon>Bacillati</taxon>
        <taxon>Bacillota</taxon>
        <taxon>Bacilli</taxon>
        <taxon>Bacillales</taxon>
        <taxon>Bacillaceae</taxon>
        <taxon>Gracilibacillus</taxon>
    </lineage>
</organism>
<dbReference type="Proteomes" id="UP001595882">
    <property type="component" value="Unassembled WGS sequence"/>
</dbReference>
<keyword evidence="2" id="KW-0812">Transmembrane</keyword>
<keyword evidence="2" id="KW-1133">Transmembrane helix</keyword>
<dbReference type="InterPro" id="IPR003782">
    <property type="entry name" value="SCO1/SenC"/>
</dbReference>
<dbReference type="EMBL" id="JBHSDT010000004">
    <property type="protein sequence ID" value="MFC4403393.1"/>
    <property type="molecule type" value="Genomic_DNA"/>
</dbReference>
<feature type="transmembrane region" description="Helical" evidence="2">
    <location>
        <begin position="5"/>
        <end position="24"/>
    </location>
</feature>
<dbReference type="PANTHER" id="PTHR12151:SF25">
    <property type="entry name" value="LINALOOL DEHYDRATASE_ISOMERASE DOMAIN-CONTAINING PROTEIN"/>
    <property type="match status" value="1"/>
</dbReference>
<accession>A0ABV8WWH3</accession>
<evidence type="ECO:0000256" key="2">
    <source>
        <dbReference type="SAM" id="Phobius"/>
    </source>
</evidence>